<keyword evidence="3" id="KW-0813">Transport</keyword>
<feature type="transmembrane region" description="Helical" evidence="10">
    <location>
        <begin position="371"/>
        <end position="396"/>
    </location>
</feature>
<feature type="transmembrane region" description="Helical" evidence="10">
    <location>
        <begin position="527"/>
        <end position="544"/>
    </location>
</feature>
<dbReference type="Pfam" id="PF00324">
    <property type="entry name" value="AA_permease"/>
    <property type="match status" value="1"/>
</dbReference>
<dbReference type="Proteomes" id="UP000307173">
    <property type="component" value="Unassembled WGS sequence"/>
</dbReference>
<reference evidence="12 13" key="1">
    <citation type="journal article" date="2019" name="Front. Genet.">
        <title>Whole-Genome Sequencing of the Opportunistic Yeast Pathogen Candida inconspicua Uncovers Its Hybrid Origin.</title>
        <authorList>
            <person name="Mixao V."/>
            <person name="Hansen A.P."/>
            <person name="Saus E."/>
            <person name="Boekhout T."/>
            <person name="Lass-Florl C."/>
            <person name="Gabaldon T."/>
        </authorList>
    </citation>
    <scope>NUCLEOTIDE SEQUENCE [LARGE SCALE GENOMIC DNA]</scope>
    <source>
        <strain evidence="12 13">CBS 180</strain>
    </source>
</reference>
<dbReference type="InterPro" id="IPR050524">
    <property type="entry name" value="APC_YAT"/>
</dbReference>
<comment type="caution">
    <text evidence="12">The sequence shown here is derived from an EMBL/GenBank/DDBJ whole genome shotgun (WGS) entry which is preliminary data.</text>
</comment>
<dbReference type="EMBL" id="SELW01000623">
    <property type="protein sequence ID" value="TID17679.1"/>
    <property type="molecule type" value="Genomic_DNA"/>
</dbReference>
<feature type="transmembrane region" description="Helical" evidence="10">
    <location>
        <begin position="122"/>
        <end position="139"/>
    </location>
</feature>
<keyword evidence="5 10" id="KW-0812">Transmembrane</keyword>
<feature type="transmembrane region" description="Helical" evidence="10">
    <location>
        <begin position="204"/>
        <end position="224"/>
    </location>
</feature>
<dbReference type="PANTHER" id="PTHR43341:SF1">
    <property type="entry name" value="GENERAL AMINO-ACID PERMEASE GAP1"/>
    <property type="match status" value="1"/>
</dbReference>
<feature type="domain" description="Amino acid permease/ SLC12A" evidence="11">
    <location>
        <begin position="94"/>
        <end position="549"/>
    </location>
</feature>
<feature type="transmembrane region" description="Helical" evidence="10">
    <location>
        <begin position="417"/>
        <end position="436"/>
    </location>
</feature>
<dbReference type="GO" id="GO:0015171">
    <property type="term" value="F:amino acid transmembrane transporter activity"/>
    <property type="evidence" value="ECO:0007669"/>
    <property type="project" value="UniProtKB-ARBA"/>
</dbReference>
<dbReference type="OrthoDB" id="3900342at2759"/>
<evidence type="ECO:0000256" key="10">
    <source>
        <dbReference type="SAM" id="Phobius"/>
    </source>
</evidence>
<feature type="transmembrane region" description="Helical" evidence="10">
    <location>
        <begin position="442"/>
        <end position="464"/>
    </location>
</feature>
<keyword evidence="6" id="KW-0029">Amino-acid transport</keyword>
<evidence type="ECO:0000256" key="6">
    <source>
        <dbReference type="ARBA" id="ARBA00022970"/>
    </source>
</evidence>
<evidence type="ECO:0000256" key="9">
    <source>
        <dbReference type="SAM" id="MobiDB-lite"/>
    </source>
</evidence>
<feature type="compositionally biased region" description="Polar residues" evidence="9">
    <location>
        <begin position="10"/>
        <end position="25"/>
    </location>
</feature>
<gene>
    <name evidence="12" type="ORF">CANINC_003948</name>
</gene>
<keyword evidence="8 10" id="KW-0472">Membrane</keyword>
<feature type="transmembrane region" description="Helical" evidence="10">
    <location>
        <begin position="97"/>
        <end position="116"/>
    </location>
</feature>
<proteinExistence type="inferred from homology"/>
<keyword evidence="7 10" id="KW-1133">Transmembrane helix</keyword>
<organism evidence="12 13">
    <name type="scientific">Pichia inconspicua</name>
    <dbReference type="NCBI Taxonomy" id="52247"/>
    <lineage>
        <taxon>Eukaryota</taxon>
        <taxon>Fungi</taxon>
        <taxon>Dikarya</taxon>
        <taxon>Ascomycota</taxon>
        <taxon>Saccharomycotina</taxon>
        <taxon>Pichiomycetes</taxon>
        <taxon>Pichiales</taxon>
        <taxon>Pichiaceae</taxon>
        <taxon>Pichia</taxon>
    </lineage>
</organism>
<dbReference type="Gene3D" id="1.20.1740.10">
    <property type="entry name" value="Amino acid/polyamine transporter I"/>
    <property type="match status" value="1"/>
</dbReference>
<evidence type="ECO:0000256" key="8">
    <source>
        <dbReference type="ARBA" id="ARBA00023136"/>
    </source>
</evidence>
<comment type="similarity">
    <text evidence="2">Belongs to the amino acid-polyamine-organocation (APC) superfamily. YAT (TC 2.A.3.10) family.</text>
</comment>
<dbReference type="PIRSF" id="PIRSF006060">
    <property type="entry name" value="AA_transporter"/>
    <property type="match status" value="1"/>
</dbReference>
<comment type="subcellular location">
    <subcellularLocation>
        <location evidence="1">Cell membrane</location>
        <topology evidence="1">Multi-pass membrane protein</topology>
    </subcellularLocation>
</comment>
<accession>A0A4T0WXR5</accession>
<feature type="region of interest" description="Disordered" evidence="9">
    <location>
        <begin position="1"/>
        <end position="39"/>
    </location>
</feature>
<feature type="transmembrane region" description="Helical" evidence="10">
    <location>
        <begin position="317"/>
        <end position="336"/>
    </location>
</feature>
<keyword evidence="13" id="KW-1185">Reference proteome</keyword>
<evidence type="ECO:0000256" key="4">
    <source>
        <dbReference type="ARBA" id="ARBA00022475"/>
    </source>
</evidence>
<dbReference type="PANTHER" id="PTHR43341">
    <property type="entry name" value="AMINO ACID PERMEASE"/>
    <property type="match status" value="1"/>
</dbReference>
<evidence type="ECO:0000256" key="5">
    <source>
        <dbReference type="ARBA" id="ARBA00022692"/>
    </source>
</evidence>
<dbReference type="GO" id="GO:0005886">
    <property type="term" value="C:plasma membrane"/>
    <property type="evidence" value="ECO:0007669"/>
    <property type="project" value="UniProtKB-SubCell"/>
</dbReference>
<evidence type="ECO:0000313" key="12">
    <source>
        <dbReference type="EMBL" id="TID17679.1"/>
    </source>
</evidence>
<dbReference type="STRING" id="52247.A0A4T0WXR5"/>
<dbReference type="InterPro" id="IPR004841">
    <property type="entry name" value="AA-permease/SLC12A_dom"/>
</dbReference>
<evidence type="ECO:0000313" key="13">
    <source>
        <dbReference type="Proteomes" id="UP000307173"/>
    </source>
</evidence>
<keyword evidence="4" id="KW-1003">Cell membrane</keyword>
<evidence type="ECO:0000256" key="1">
    <source>
        <dbReference type="ARBA" id="ARBA00004651"/>
    </source>
</evidence>
<dbReference type="AlphaFoldDB" id="A0A4T0WXR5"/>
<evidence type="ECO:0000256" key="7">
    <source>
        <dbReference type="ARBA" id="ARBA00022989"/>
    </source>
</evidence>
<dbReference type="InterPro" id="IPR004840">
    <property type="entry name" value="Amino_acid_permease_CS"/>
</dbReference>
<evidence type="ECO:0000256" key="3">
    <source>
        <dbReference type="ARBA" id="ARBA00022448"/>
    </source>
</evidence>
<dbReference type="PROSITE" id="PS00218">
    <property type="entry name" value="AMINO_ACID_PERMEASE_1"/>
    <property type="match status" value="1"/>
</dbReference>
<dbReference type="FunFam" id="1.20.1740.10:FF:000017">
    <property type="entry name" value="Amino acid permease"/>
    <property type="match status" value="1"/>
</dbReference>
<evidence type="ECO:0000256" key="2">
    <source>
        <dbReference type="ARBA" id="ARBA00006983"/>
    </source>
</evidence>
<evidence type="ECO:0000259" key="11">
    <source>
        <dbReference type="Pfam" id="PF00324"/>
    </source>
</evidence>
<dbReference type="NCBIfam" id="TIGR00913">
    <property type="entry name" value="2A0310"/>
    <property type="match status" value="1"/>
</dbReference>
<protein>
    <recommendedName>
        <fullName evidence="11">Amino acid permease/ SLC12A domain-containing protein</fullName>
    </recommendedName>
</protein>
<feature type="transmembrane region" description="Helical" evidence="10">
    <location>
        <begin position="230"/>
        <end position="250"/>
    </location>
</feature>
<dbReference type="InterPro" id="IPR004762">
    <property type="entry name" value="Amino_acid_permease_fungi"/>
</dbReference>
<name>A0A4T0WXR5_9ASCO</name>
<feature type="transmembrane region" description="Helical" evidence="10">
    <location>
        <begin position="485"/>
        <end position="507"/>
    </location>
</feature>
<sequence length="597" mass="65792">MSSSKENELHNYSTTDSKATPTSVAFSEGDDGSLNSKSSPYENAEAINRGFFHNFIDSFKPIDMGEIDPNLTDVEKAAIIAARSPLNRGLKNRHVQMIAIGGAIGTGLFVGSGTALRNGGPASLIICYFIVGSMIFTTVQSLGEMAVAFPIAGGFLSLNSRFISPAWGFCMAWNYAMQWVIVMPLELVAASLTIKYWNDSINSAAWVTIFYFVILFVNIFGVKGYGEAEFWFSTIKILAIVGFCIFGIIINCGGGPNGHYIGGEYWHNPGAFNHGFKGLCTVFVTAAFSFSGTELVGLTAAETPNPRKTLPSATKQVFWRIALFYITSLTIVGLLVPHNDPKLLSDNSNGKSASPFVIAITRAGIKGLPSVINVVILLAVLSVANAAVFACSRCIATLGDQGFAPKWFGYIDRNGRPMVGIAVVFTFGLLCYLAASPKEATAFAWMMSISGLSSLFTWSSICIAHIRFRHALKSRGRDPKDELSFMALTGVWGSYWSVILNILILIAEFWVALFPTNKADAYSFFENYLNPIVLVFFMFIYFCMKKGRVQLVIPTSELDVDTGRKFEDMDLLRQEIEDEKLYIKSKPFYYKMYKFWC</sequence>